<dbReference type="Proteomes" id="UP000192761">
    <property type="component" value="Unassembled WGS sequence"/>
</dbReference>
<accession>A0A1W1Y2E2</accession>
<feature type="transmembrane region" description="Helical" evidence="8">
    <location>
        <begin position="335"/>
        <end position="353"/>
    </location>
</feature>
<feature type="transmembrane region" description="Helical" evidence="8">
    <location>
        <begin position="166"/>
        <end position="185"/>
    </location>
</feature>
<dbReference type="CDD" id="cd06912">
    <property type="entry name" value="GT_MraY_like"/>
    <property type="match status" value="1"/>
</dbReference>
<feature type="transmembrane region" description="Helical" evidence="8">
    <location>
        <begin position="50"/>
        <end position="69"/>
    </location>
</feature>
<feature type="transmembrane region" description="Helical" evidence="8">
    <location>
        <begin position="191"/>
        <end position="211"/>
    </location>
</feature>
<dbReference type="GO" id="GO:0071555">
    <property type="term" value="P:cell wall organization"/>
    <property type="evidence" value="ECO:0007669"/>
    <property type="project" value="TreeGrafter"/>
</dbReference>
<evidence type="ECO:0000256" key="1">
    <source>
        <dbReference type="ARBA" id="ARBA00004651"/>
    </source>
</evidence>
<comment type="cofactor">
    <cofactor evidence="7">
        <name>Mg(2+)</name>
        <dbReference type="ChEBI" id="CHEBI:18420"/>
    </cofactor>
</comment>
<proteinExistence type="predicted"/>
<evidence type="ECO:0000256" key="2">
    <source>
        <dbReference type="ARBA" id="ARBA00022475"/>
    </source>
</evidence>
<evidence type="ECO:0000256" key="7">
    <source>
        <dbReference type="PIRSR" id="PIRSR600715-1"/>
    </source>
</evidence>
<dbReference type="STRING" id="1121001.SAMN02745857_04304"/>
<keyword evidence="3 9" id="KW-0808">Transferase</keyword>
<dbReference type="EMBL" id="FWXD01000057">
    <property type="protein sequence ID" value="SMC29961.1"/>
    <property type="molecule type" value="Genomic_DNA"/>
</dbReference>
<evidence type="ECO:0000256" key="8">
    <source>
        <dbReference type="SAM" id="Phobius"/>
    </source>
</evidence>
<feature type="transmembrane region" description="Helical" evidence="8">
    <location>
        <begin position="75"/>
        <end position="95"/>
    </location>
</feature>
<dbReference type="PANTHER" id="PTHR22926:SF3">
    <property type="entry name" value="UNDECAPRENYL-PHOSPHATE ALPHA-N-ACETYLGLUCOSAMINYL 1-PHOSPHATE TRANSFERASE"/>
    <property type="match status" value="1"/>
</dbReference>
<keyword evidence="7" id="KW-0479">Metal-binding</keyword>
<dbReference type="GO" id="GO:0005886">
    <property type="term" value="C:plasma membrane"/>
    <property type="evidence" value="ECO:0007669"/>
    <property type="project" value="UniProtKB-SubCell"/>
</dbReference>
<evidence type="ECO:0000313" key="9">
    <source>
        <dbReference type="EMBL" id="SMC29961.1"/>
    </source>
</evidence>
<feature type="transmembrane region" description="Helical" evidence="8">
    <location>
        <begin position="6"/>
        <end position="24"/>
    </location>
</feature>
<keyword evidence="6 8" id="KW-0472">Membrane</keyword>
<dbReference type="PANTHER" id="PTHR22926">
    <property type="entry name" value="PHOSPHO-N-ACETYLMURAMOYL-PENTAPEPTIDE-TRANSFERASE"/>
    <property type="match status" value="1"/>
</dbReference>
<dbReference type="RefSeq" id="WP_084093196.1">
    <property type="nucleotide sequence ID" value="NZ_FWXD01000057.1"/>
</dbReference>
<comment type="subcellular location">
    <subcellularLocation>
        <location evidence="1">Cell membrane</location>
        <topology evidence="1">Multi-pass membrane protein</topology>
    </subcellularLocation>
</comment>
<dbReference type="GO" id="GO:0009103">
    <property type="term" value="P:lipopolysaccharide biosynthetic process"/>
    <property type="evidence" value="ECO:0007669"/>
    <property type="project" value="TreeGrafter"/>
</dbReference>
<keyword evidence="2" id="KW-1003">Cell membrane</keyword>
<organism evidence="9 10">
    <name type="scientific">Andreprevotia lacus DSM 23236</name>
    <dbReference type="NCBI Taxonomy" id="1121001"/>
    <lineage>
        <taxon>Bacteria</taxon>
        <taxon>Pseudomonadati</taxon>
        <taxon>Pseudomonadota</taxon>
        <taxon>Betaproteobacteria</taxon>
        <taxon>Neisseriales</taxon>
        <taxon>Chitinibacteraceae</taxon>
        <taxon>Andreprevotia</taxon>
    </lineage>
</organism>
<keyword evidence="10" id="KW-1185">Reference proteome</keyword>
<feature type="transmembrane region" description="Helical" evidence="8">
    <location>
        <begin position="313"/>
        <end position="329"/>
    </location>
</feature>
<evidence type="ECO:0000313" key="10">
    <source>
        <dbReference type="Proteomes" id="UP000192761"/>
    </source>
</evidence>
<dbReference type="GO" id="GO:0044038">
    <property type="term" value="P:cell wall macromolecule biosynthetic process"/>
    <property type="evidence" value="ECO:0007669"/>
    <property type="project" value="TreeGrafter"/>
</dbReference>
<evidence type="ECO:0000256" key="4">
    <source>
        <dbReference type="ARBA" id="ARBA00022692"/>
    </source>
</evidence>
<protein>
    <submittedName>
        <fullName evidence="9">UDP-N-acetylmuramyl pentapeptide phosphotransferase/UDP-N-acetylglucosamine-1-phosphate transferase</fullName>
    </submittedName>
</protein>
<feature type="transmembrane region" description="Helical" evidence="8">
    <location>
        <begin position="245"/>
        <end position="264"/>
    </location>
</feature>
<reference evidence="9 10" key="1">
    <citation type="submission" date="2017-04" db="EMBL/GenBank/DDBJ databases">
        <authorList>
            <person name="Afonso C.L."/>
            <person name="Miller P.J."/>
            <person name="Scott M.A."/>
            <person name="Spackman E."/>
            <person name="Goraichik I."/>
            <person name="Dimitrov K.M."/>
            <person name="Suarez D.L."/>
            <person name="Swayne D.E."/>
        </authorList>
    </citation>
    <scope>NUCLEOTIDE SEQUENCE [LARGE SCALE GENOMIC DNA]</scope>
    <source>
        <strain evidence="9 10">DSM 23236</strain>
    </source>
</reference>
<feature type="transmembrane region" description="Helical" evidence="8">
    <location>
        <begin position="140"/>
        <end position="159"/>
    </location>
</feature>
<dbReference type="OrthoDB" id="9783652at2"/>
<feature type="transmembrane region" description="Helical" evidence="8">
    <location>
        <begin position="223"/>
        <end position="239"/>
    </location>
</feature>
<dbReference type="InterPro" id="IPR000715">
    <property type="entry name" value="Glycosyl_transferase_4"/>
</dbReference>
<evidence type="ECO:0000256" key="6">
    <source>
        <dbReference type="ARBA" id="ARBA00023136"/>
    </source>
</evidence>
<evidence type="ECO:0000256" key="3">
    <source>
        <dbReference type="ARBA" id="ARBA00022679"/>
    </source>
</evidence>
<feature type="binding site" evidence="7">
    <location>
        <position position="160"/>
    </location>
    <ligand>
        <name>Mg(2+)</name>
        <dbReference type="ChEBI" id="CHEBI:18420"/>
    </ligand>
</feature>
<keyword evidence="5 8" id="KW-1133">Transmembrane helix</keyword>
<dbReference type="AlphaFoldDB" id="A0A1W1Y2E2"/>
<evidence type="ECO:0000256" key="5">
    <source>
        <dbReference type="ARBA" id="ARBA00022989"/>
    </source>
</evidence>
<feature type="binding site" evidence="7">
    <location>
        <position position="220"/>
    </location>
    <ligand>
        <name>Mg(2+)</name>
        <dbReference type="ChEBI" id="CHEBI:18420"/>
    </ligand>
</feature>
<dbReference type="GO" id="GO:0046872">
    <property type="term" value="F:metal ion binding"/>
    <property type="evidence" value="ECO:0007669"/>
    <property type="project" value="UniProtKB-KW"/>
</dbReference>
<sequence length="374" mass="41691">MAIAYFFIAFLLSFMFCLLLLRYIKLHEHLSADFELDGVQKFHVRAVPRIGGLAICGALVLTVPLMAALESSRQWPAIAMLCVAALPCFLGGFAEDLLKIGLIKTRLACMAVSALLLFLGCGIGVFRLDVSLLDQALLQYSWLAAAFTVFAVVGMINAINLIDGYNGLAVAVSLIILGSISYVGVQVGDRMVVIVAMTMIGAGVGFLLWNWPRGLIFLGDGGAYLYGFVIAALVVALVQRHPQISAWYAAVLLIYPVMETVFTIHRRMQRRHHVGLPDAAHLHQLIYKRMMRWAVGSSHPHHRTMRNSMTSPYLWLLSSLGVIPATILWSNTHALQLALLGFAVLYIWLYRSIARFRSPRWMIYRRPAYLIEKE</sequence>
<feature type="transmembrane region" description="Helical" evidence="8">
    <location>
        <begin position="107"/>
        <end position="128"/>
    </location>
</feature>
<dbReference type="GO" id="GO:0016780">
    <property type="term" value="F:phosphotransferase activity, for other substituted phosphate groups"/>
    <property type="evidence" value="ECO:0007669"/>
    <property type="project" value="InterPro"/>
</dbReference>
<keyword evidence="7" id="KW-0460">Magnesium</keyword>
<name>A0A1W1Y2E2_9NEIS</name>
<keyword evidence="4 8" id="KW-0812">Transmembrane</keyword>
<gene>
    <name evidence="9" type="ORF">SAMN02745857_04304</name>
</gene>
<dbReference type="Pfam" id="PF00953">
    <property type="entry name" value="Glycos_transf_4"/>
    <property type="match status" value="1"/>
</dbReference>